<protein>
    <recommendedName>
        <fullName evidence="2">Copper homeostasis protein cutC homolog</fullName>
    </recommendedName>
</protein>
<gene>
    <name evidence="3" type="ORF">AABB81_01035</name>
</gene>
<sequence length="235" mass="25941">MKFELCTDSVEGATLAGQYGFTSIELCSALSAGGLTPSFGLIKQCVDQSKVEVHTMIRHNEGGFQITEEDLILMRLDIEAAKTAGAYGVVFGILDDNNEVSNKNLDLVQLSRSLGLKTTFHRAFDFVPDFRSAIEKVVSFGFDRLLTSGLHPKAENGIQVISEIQQTFGRKIQVIAGSGISHENALRFSLSGIDYLHFTARKPERELTEMGMGRLMVTDVKKIEQIVNLPFDHIN</sequence>
<dbReference type="InterPro" id="IPR005627">
    <property type="entry name" value="CutC-like"/>
</dbReference>
<dbReference type="Pfam" id="PF03932">
    <property type="entry name" value="CutC"/>
    <property type="match status" value="1"/>
</dbReference>
<proteinExistence type="inferred from homology"/>
<evidence type="ECO:0000256" key="1">
    <source>
        <dbReference type="ARBA" id="ARBA00007768"/>
    </source>
</evidence>
<dbReference type="SUPFAM" id="SSF110395">
    <property type="entry name" value="CutC-like"/>
    <property type="match status" value="1"/>
</dbReference>
<evidence type="ECO:0000313" key="4">
    <source>
        <dbReference type="Proteomes" id="UP001474120"/>
    </source>
</evidence>
<organism evidence="3 4">
    <name type="scientific">Lutimonas vermicola</name>
    <dbReference type="NCBI Taxonomy" id="414288"/>
    <lineage>
        <taxon>Bacteria</taxon>
        <taxon>Pseudomonadati</taxon>
        <taxon>Bacteroidota</taxon>
        <taxon>Flavobacteriia</taxon>
        <taxon>Flavobacteriales</taxon>
        <taxon>Flavobacteriaceae</taxon>
        <taxon>Lutimonas</taxon>
    </lineage>
</organism>
<dbReference type="Proteomes" id="UP001474120">
    <property type="component" value="Unassembled WGS sequence"/>
</dbReference>
<evidence type="ECO:0000313" key="3">
    <source>
        <dbReference type="EMBL" id="MEL4454461.1"/>
    </source>
</evidence>
<dbReference type="PANTHER" id="PTHR12598">
    <property type="entry name" value="COPPER HOMEOSTASIS PROTEIN CUTC"/>
    <property type="match status" value="1"/>
</dbReference>
<dbReference type="RefSeq" id="WP_342158007.1">
    <property type="nucleotide sequence ID" value="NZ_JBCDNA010000001.1"/>
</dbReference>
<accession>A0ABU9KW87</accession>
<name>A0ABU9KW87_9FLAO</name>
<evidence type="ECO:0000256" key="2">
    <source>
        <dbReference type="ARBA" id="ARBA00019014"/>
    </source>
</evidence>
<reference evidence="3 4" key="1">
    <citation type="submission" date="2024-04" db="EMBL/GenBank/DDBJ databases">
        <title>whole genome sequencing of Lutimonas vermicola strain IMCC1616.</title>
        <authorList>
            <person name="Bae S.S."/>
        </authorList>
    </citation>
    <scope>NUCLEOTIDE SEQUENCE [LARGE SCALE GENOMIC DNA]</scope>
    <source>
        <strain evidence="3 4">IMCC1616</strain>
    </source>
</reference>
<comment type="caution">
    <text evidence="3">The sequence shown here is derived from an EMBL/GenBank/DDBJ whole genome shotgun (WGS) entry which is preliminary data.</text>
</comment>
<dbReference type="PANTHER" id="PTHR12598:SF0">
    <property type="entry name" value="COPPER HOMEOSTASIS PROTEIN CUTC HOMOLOG"/>
    <property type="match status" value="1"/>
</dbReference>
<comment type="similarity">
    <text evidence="1">Belongs to the CutC family.</text>
</comment>
<dbReference type="EMBL" id="JBCDNA010000001">
    <property type="protein sequence ID" value="MEL4454461.1"/>
    <property type="molecule type" value="Genomic_DNA"/>
</dbReference>
<dbReference type="Gene3D" id="3.20.20.380">
    <property type="entry name" value="Copper homeostasis (CutC) domain"/>
    <property type="match status" value="1"/>
</dbReference>
<keyword evidence="4" id="KW-1185">Reference proteome</keyword>
<dbReference type="InterPro" id="IPR036822">
    <property type="entry name" value="CutC-like_dom_sf"/>
</dbReference>